<comment type="caution">
    <text evidence="1">The sequence shown here is derived from an EMBL/GenBank/DDBJ whole genome shotgun (WGS) entry which is preliminary data.</text>
</comment>
<keyword evidence="2" id="KW-1185">Reference proteome</keyword>
<accession>A0ABP9X7M7</accession>
<dbReference type="EMBL" id="BAABRU010000047">
    <property type="protein sequence ID" value="GAA5531378.1"/>
    <property type="molecule type" value="Genomic_DNA"/>
</dbReference>
<dbReference type="RefSeq" id="WP_345724935.1">
    <property type="nucleotide sequence ID" value="NZ_BAABRU010000047.1"/>
</dbReference>
<gene>
    <name evidence="1" type="ORF">Hgul01_05203</name>
</gene>
<sequence>MDDLDLHLALEALRTNPAAHVYHERITRGMEAIAQATLTSFERAALHRLLVRFPISTPPAADPIAALIAAFQRELPQHDPAAVATAIQQALAQRPATLNGAPVTITMNGDTHAHQANLAIGNQVGGNLVQVTVTIPIPNSGL</sequence>
<evidence type="ECO:0000313" key="1">
    <source>
        <dbReference type="EMBL" id="GAA5531378.1"/>
    </source>
</evidence>
<organism evidence="1 2">
    <name type="scientific">Herpetosiphon gulosus</name>
    <dbReference type="NCBI Taxonomy" id="1973496"/>
    <lineage>
        <taxon>Bacteria</taxon>
        <taxon>Bacillati</taxon>
        <taxon>Chloroflexota</taxon>
        <taxon>Chloroflexia</taxon>
        <taxon>Herpetosiphonales</taxon>
        <taxon>Herpetosiphonaceae</taxon>
        <taxon>Herpetosiphon</taxon>
    </lineage>
</organism>
<dbReference type="Proteomes" id="UP001428290">
    <property type="component" value="Unassembled WGS sequence"/>
</dbReference>
<name>A0ABP9X7M7_9CHLR</name>
<proteinExistence type="predicted"/>
<evidence type="ECO:0000313" key="2">
    <source>
        <dbReference type="Proteomes" id="UP001428290"/>
    </source>
</evidence>
<reference evidence="1 2" key="1">
    <citation type="submission" date="2024-02" db="EMBL/GenBank/DDBJ databases">
        <title>Herpetosiphon gulosus NBRC 112829.</title>
        <authorList>
            <person name="Ichikawa N."/>
            <person name="Katano-Makiyama Y."/>
            <person name="Hidaka K."/>
        </authorList>
    </citation>
    <scope>NUCLEOTIDE SEQUENCE [LARGE SCALE GENOMIC DNA]</scope>
    <source>
        <strain evidence="1 2">NBRC 112829</strain>
    </source>
</reference>
<protein>
    <submittedName>
        <fullName evidence="1">Uncharacterized protein</fullName>
    </submittedName>
</protein>